<dbReference type="Proteomes" id="UP000433309">
    <property type="component" value="Unassembled WGS sequence"/>
</dbReference>
<dbReference type="RefSeq" id="WP_154381311.1">
    <property type="nucleotide sequence ID" value="NZ_WKJK01000015.1"/>
</dbReference>
<keyword evidence="2" id="KW-1185">Reference proteome</keyword>
<evidence type="ECO:0000313" key="2">
    <source>
        <dbReference type="Proteomes" id="UP000433309"/>
    </source>
</evidence>
<protein>
    <submittedName>
        <fullName evidence="1">Uncharacterized protein</fullName>
    </submittedName>
</protein>
<accession>A0A6I2L5V0</accession>
<dbReference type="AlphaFoldDB" id="A0A6I2L5V0"/>
<dbReference type="EMBL" id="WKJK01000015">
    <property type="protein sequence ID" value="MRW93173.1"/>
    <property type="molecule type" value="Genomic_DNA"/>
</dbReference>
<proteinExistence type="predicted"/>
<reference evidence="1 2" key="1">
    <citation type="submission" date="2019-11" db="EMBL/GenBank/DDBJ databases">
        <title>Novel species isolated from a subtropical stream in China.</title>
        <authorList>
            <person name="Lu H."/>
        </authorList>
    </citation>
    <scope>NUCLEOTIDE SEQUENCE [LARGE SCALE GENOMIC DNA]</scope>
    <source>
        <strain evidence="1 2">FT80W</strain>
    </source>
</reference>
<sequence>MANRVYLSSTAFTHLPTDAEFDDFSRHSGAEYEAKASVPLFWMCLFAAGDIRQVPANAEDGGRAYPYLLCAKEDALRRLHALSAPMAAVMNEERHELYEDWLHRVENEPYSNLLVRTIELDWMCEDGELEADLRQTIQDLDHLRDHGKFHLSPAMRNITGLIYGDNLNVYPGPAFAGFFSGAENWPPRLTPPPPAAPPPSRPRWMFWKR</sequence>
<comment type="caution">
    <text evidence="1">The sequence shown here is derived from an EMBL/GenBank/DDBJ whole genome shotgun (WGS) entry which is preliminary data.</text>
</comment>
<gene>
    <name evidence="1" type="ORF">GJ699_24580</name>
</gene>
<organism evidence="1 2">
    <name type="scientific">Duganella guangzhouensis</name>
    <dbReference type="NCBI Taxonomy" id="2666084"/>
    <lineage>
        <taxon>Bacteria</taxon>
        <taxon>Pseudomonadati</taxon>
        <taxon>Pseudomonadota</taxon>
        <taxon>Betaproteobacteria</taxon>
        <taxon>Burkholderiales</taxon>
        <taxon>Oxalobacteraceae</taxon>
        <taxon>Telluria group</taxon>
        <taxon>Duganella</taxon>
    </lineage>
</organism>
<evidence type="ECO:0000313" key="1">
    <source>
        <dbReference type="EMBL" id="MRW93173.1"/>
    </source>
</evidence>
<name>A0A6I2L5V0_9BURK</name>